<gene>
    <name evidence="1" type="ORF">Q4Q35_05285</name>
</gene>
<organism evidence="1 2">
    <name type="scientific">Flavivirga aquimarina</name>
    <dbReference type="NCBI Taxonomy" id="2027862"/>
    <lineage>
        <taxon>Bacteria</taxon>
        <taxon>Pseudomonadati</taxon>
        <taxon>Bacteroidota</taxon>
        <taxon>Flavobacteriia</taxon>
        <taxon>Flavobacteriales</taxon>
        <taxon>Flavobacteriaceae</taxon>
        <taxon>Flavivirga</taxon>
    </lineage>
</organism>
<evidence type="ECO:0000313" key="1">
    <source>
        <dbReference type="EMBL" id="MDO5969215.1"/>
    </source>
</evidence>
<dbReference type="RefSeq" id="WP_303276902.1">
    <property type="nucleotide sequence ID" value="NZ_JAUOEK010000068.1"/>
</dbReference>
<sequence length="173" mass="19373">MKTQELFKVLEQNQDKSLLFEYAPNLLVGANYHITEVKHLAVDSIDCGSQADAWKETVIQLWESPKELGKTEYMSVYKALAILNKVGKMKPYDLDAEVKFEYSNATFHTAQLFVNDFEIKENNLIVKLAIEKTDCKAKELCGVSTPHNEKVSESLETVSASAEPCCSPDGNCC</sequence>
<keyword evidence="2" id="KW-1185">Reference proteome</keyword>
<name>A0ABT8W7V9_9FLAO</name>
<comment type="caution">
    <text evidence="1">The sequence shown here is derived from an EMBL/GenBank/DDBJ whole genome shotgun (WGS) entry which is preliminary data.</text>
</comment>
<reference evidence="1" key="1">
    <citation type="submission" date="2023-07" db="EMBL/GenBank/DDBJ databases">
        <title>Two novel species in the genus Flavivirga.</title>
        <authorList>
            <person name="Kwon K."/>
        </authorList>
    </citation>
    <scope>NUCLEOTIDE SEQUENCE</scope>
    <source>
        <strain evidence="1">KCTC 52353</strain>
    </source>
</reference>
<dbReference type="Proteomes" id="UP001176883">
    <property type="component" value="Unassembled WGS sequence"/>
</dbReference>
<dbReference type="InterPro" id="IPR045534">
    <property type="entry name" value="DUF6428"/>
</dbReference>
<protein>
    <submittedName>
        <fullName evidence="1">DUF6428 family protein</fullName>
    </submittedName>
</protein>
<accession>A0ABT8W7V9</accession>
<proteinExistence type="predicted"/>
<dbReference type="EMBL" id="JAUOEK010000068">
    <property type="protein sequence ID" value="MDO5969215.1"/>
    <property type="molecule type" value="Genomic_DNA"/>
</dbReference>
<dbReference type="Pfam" id="PF20001">
    <property type="entry name" value="DUF6428"/>
    <property type="match status" value="1"/>
</dbReference>
<evidence type="ECO:0000313" key="2">
    <source>
        <dbReference type="Proteomes" id="UP001176883"/>
    </source>
</evidence>